<keyword evidence="1" id="KW-0812">Transmembrane</keyword>
<dbReference type="RefSeq" id="WP_186679791.1">
    <property type="nucleotide sequence ID" value="NZ_CP077093.1"/>
</dbReference>
<name>A0A9E6TUN4_9PSED</name>
<gene>
    <name evidence="2" type="ORF">HU752_012790</name>
</gene>
<proteinExistence type="predicted"/>
<reference evidence="2 3" key="1">
    <citation type="journal article" date="2020" name="Microorganisms">
        <title>Reliable Identification of Environmental Pseudomonas Isolates Using the rpoD Gene.</title>
        <authorList>
            <consortium name="The Broad Institute Genome Sequencing Platform"/>
            <person name="Girard L."/>
            <person name="Lood C."/>
            <person name="Rokni-Zadeh H."/>
            <person name="van Noort V."/>
            <person name="Lavigne R."/>
            <person name="De Mot R."/>
        </authorList>
    </citation>
    <scope>NUCLEOTIDE SEQUENCE [LARGE SCALE GENOMIC DNA]</scope>
    <source>
        <strain evidence="2 3">RW8P3</strain>
    </source>
</reference>
<sequence>MFLNDDGSPGQDFSEKGSRLPITSAWLFGIAVAVLFGVFIPGCWYLLAGTVAGLTWAYLWRR</sequence>
<keyword evidence="1" id="KW-1133">Transmembrane helix</keyword>
<evidence type="ECO:0000313" key="3">
    <source>
        <dbReference type="Proteomes" id="UP000634530"/>
    </source>
</evidence>
<dbReference type="Proteomes" id="UP000634530">
    <property type="component" value="Chromosome"/>
</dbReference>
<dbReference type="AlphaFoldDB" id="A0A9E6TUN4"/>
<evidence type="ECO:0000313" key="2">
    <source>
        <dbReference type="EMBL" id="QXI30761.1"/>
    </source>
</evidence>
<organism evidence="2 3">
    <name type="scientific">Pseudomonas vanderleydeniana</name>
    <dbReference type="NCBI Taxonomy" id="2745495"/>
    <lineage>
        <taxon>Bacteria</taxon>
        <taxon>Pseudomonadati</taxon>
        <taxon>Pseudomonadota</taxon>
        <taxon>Gammaproteobacteria</taxon>
        <taxon>Pseudomonadales</taxon>
        <taxon>Pseudomonadaceae</taxon>
        <taxon>Pseudomonas</taxon>
    </lineage>
</organism>
<keyword evidence="1" id="KW-0472">Membrane</keyword>
<dbReference type="EMBL" id="CP077093">
    <property type="protein sequence ID" value="QXI30761.1"/>
    <property type="molecule type" value="Genomic_DNA"/>
</dbReference>
<keyword evidence="3" id="KW-1185">Reference proteome</keyword>
<evidence type="ECO:0000256" key="1">
    <source>
        <dbReference type="SAM" id="Phobius"/>
    </source>
</evidence>
<accession>A0A9E6TUN4</accession>
<reference evidence="2 3" key="2">
    <citation type="journal article" date="2021" name="Microorganisms">
        <title>The Ever-Expanding Pseudomonas Genus: Description of 43 New Species and Partition of the Pseudomonas putida Group.</title>
        <authorList>
            <person name="Girard L."/>
            <person name="Lood C."/>
            <person name="Hofte M."/>
            <person name="Vandamme P."/>
            <person name="Rokni-Zadeh H."/>
            <person name="van Noort V."/>
            <person name="Lavigne R."/>
            <person name="De Mot R."/>
        </authorList>
    </citation>
    <scope>NUCLEOTIDE SEQUENCE [LARGE SCALE GENOMIC DNA]</scope>
    <source>
        <strain evidence="2 3">RW8P3</strain>
    </source>
</reference>
<dbReference type="KEGG" id="pvw:HU752_012790"/>
<protein>
    <submittedName>
        <fullName evidence="2">Uncharacterized protein</fullName>
    </submittedName>
</protein>
<feature type="transmembrane region" description="Helical" evidence="1">
    <location>
        <begin position="26"/>
        <end position="59"/>
    </location>
</feature>